<gene>
    <name evidence="2" type="ORF">AW10_01679</name>
</gene>
<comment type="caution">
    <text evidence="2">The sequence shown here is derived from an EMBL/GenBank/DDBJ whole genome shotgun (WGS) entry which is preliminary data.</text>
</comment>
<name>A0A011PUN2_9PROT</name>
<dbReference type="AlphaFoldDB" id="A0A011PUN2"/>
<sequence>MSRTDDDLIARLEAMPLEQARTAIHHRRLGCDFDSPNHRLCLSWLTAKDDAARAAREEASLSISREALANSEQARRVAVKANIIAIIAMILATVAGVLPLVISVMHSSPK</sequence>
<evidence type="ECO:0000256" key="1">
    <source>
        <dbReference type="SAM" id="Phobius"/>
    </source>
</evidence>
<keyword evidence="1" id="KW-0812">Transmembrane</keyword>
<keyword evidence="1" id="KW-0472">Membrane</keyword>
<keyword evidence="1" id="KW-1133">Transmembrane helix</keyword>
<reference evidence="2 3" key="1">
    <citation type="submission" date="2014-02" db="EMBL/GenBank/DDBJ databases">
        <title>Expanding our view of genomic diversity in Candidatus Accumulibacter clades.</title>
        <authorList>
            <person name="Skennerton C.T."/>
            <person name="Barr J.J."/>
            <person name="Slater F.R."/>
            <person name="Bond P.L."/>
            <person name="Tyson G.W."/>
        </authorList>
    </citation>
    <scope>NUCLEOTIDE SEQUENCE [LARGE SCALE GENOMIC DNA]</scope>
    <source>
        <strain evidence="3">BA-92</strain>
    </source>
</reference>
<dbReference type="EMBL" id="JEMX01000029">
    <property type="protein sequence ID" value="EXI80772.1"/>
    <property type="molecule type" value="Genomic_DNA"/>
</dbReference>
<proteinExistence type="predicted"/>
<protein>
    <recommendedName>
        <fullName evidence="4">Transmembrane protein</fullName>
    </recommendedName>
</protein>
<accession>A0A011PUN2</accession>
<dbReference type="STRING" id="1454003.AW10_01679"/>
<evidence type="ECO:0000313" key="3">
    <source>
        <dbReference type="Proteomes" id="UP000021816"/>
    </source>
</evidence>
<dbReference type="Proteomes" id="UP000021816">
    <property type="component" value="Unassembled WGS sequence"/>
</dbReference>
<evidence type="ECO:0000313" key="2">
    <source>
        <dbReference type="EMBL" id="EXI80772.1"/>
    </source>
</evidence>
<dbReference type="PATRIC" id="fig|1454003.3.peg.1732"/>
<evidence type="ECO:0008006" key="4">
    <source>
        <dbReference type="Google" id="ProtNLM"/>
    </source>
</evidence>
<feature type="transmembrane region" description="Helical" evidence="1">
    <location>
        <begin position="83"/>
        <end position="105"/>
    </location>
</feature>
<organism evidence="2 3">
    <name type="scientific">Candidatus Accumulibacter appositus</name>
    <dbReference type="NCBI Taxonomy" id="1454003"/>
    <lineage>
        <taxon>Bacteria</taxon>
        <taxon>Pseudomonadati</taxon>
        <taxon>Pseudomonadota</taxon>
        <taxon>Betaproteobacteria</taxon>
        <taxon>Candidatus Accumulibacter</taxon>
    </lineage>
</organism>